<organism evidence="2 4">
    <name type="scientific">Crotalaria pallida</name>
    <name type="common">Smooth rattlebox</name>
    <name type="synonym">Crotalaria striata</name>
    <dbReference type="NCBI Taxonomy" id="3830"/>
    <lineage>
        <taxon>Eukaryota</taxon>
        <taxon>Viridiplantae</taxon>
        <taxon>Streptophyta</taxon>
        <taxon>Embryophyta</taxon>
        <taxon>Tracheophyta</taxon>
        <taxon>Spermatophyta</taxon>
        <taxon>Magnoliopsida</taxon>
        <taxon>eudicotyledons</taxon>
        <taxon>Gunneridae</taxon>
        <taxon>Pentapetalae</taxon>
        <taxon>rosids</taxon>
        <taxon>fabids</taxon>
        <taxon>Fabales</taxon>
        <taxon>Fabaceae</taxon>
        <taxon>Papilionoideae</taxon>
        <taxon>50 kb inversion clade</taxon>
        <taxon>genistoids sensu lato</taxon>
        <taxon>core genistoids</taxon>
        <taxon>Crotalarieae</taxon>
        <taxon>Crotalaria</taxon>
    </lineage>
</organism>
<comment type="caution">
    <text evidence="2">The sequence shown here is derived from an EMBL/GenBank/DDBJ whole genome shotgun (WGS) entry which is preliminary data.</text>
</comment>
<dbReference type="EMBL" id="JAYWIO010000001">
    <property type="protein sequence ID" value="KAK7289779.1"/>
    <property type="molecule type" value="Genomic_DNA"/>
</dbReference>
<dbReference type="AlphaFoldDB" id="A0AAN9IEJ0"/>
<evidence type="ECO:0000256" key="1">
    <source>
        <dbReference type="SAM" id="Phobius"/>
    </source>
</evidence>
<evidence type="ECO:0000313" key="3">
    <source>
        <dbReference type="EMBL" id="KAK7289779.1"/>
    </source>
</evidence>
<accession>A0AAN9IEJ0</accession>
<dbReference type="Proteomes" id="UP001372338">
    <property type="component" value="Unassembled WGS sequence"/>
</dbReference>
<dbReference type="PANTHER" id="PTHR37741">
    <property type="entry name" value="TRANSMEMBRANE PROTEIN"/>
    <property type="match status" value="1"/>
</dbReference>
<keyword evidence="1" id="KW-1133">Transmembrane helix</keyword>
<evidence type="ECO:0000313" key="4">
    <source>
        <dbReference type="Proteomes" id="UP001372338"/>
    </source>
</evidence>
<dbReference type="EMBL" id="JAYWIO010000003">
    <property type="protein sequence ID" value="KAK7274240.1"/>
    <property type="molecule type" value="Genomic_DNA"/>
</dbReference>
<gene>
    <name evidence="3" type="ORF">RIF29_03715</name>
    <name evidence="2" type="ORF">RIF29_15321</name>
</gene>
<keyword evidence="4" id="KW-1185">Reference proteome</keyword>
<evidence type="ECO:0000313" key="2">
    <source>
        <dbReference type="EMBL" id="KAK7274240.1"/>
    </source>
</evidence>
<feature type="transmembrane region" description="Helical" evidence="1">
    <location>
        <begin position="62"/>
        <end position="83"/>
    </location>
</feature>
<reference evidence="2 4" key="1">
    <citation type="submission" date="2024-01" db="EMBL/GenBank/DDBJ databases">
        <title>The genomes of 5 underutilized Papilionoideae crops provide insights into root nodulation and disease resistanc.</title>
        <authorList>
            <person name="Yuan L."/>
        </authorList>
    </citation>
    <scope>NUCLEOTIDE SEQUENCE [LARGE SCALE GENOMIC DNA]</scope>
    <source>
        <strain evidence="2">ZHUSHIDOU_FW_LH</strain>
        <tissue evidence="2">Leaf</tissue>
    </source>
</reference>
<keyword evidence="1" id="KW-0472">Membrane</keyword>
<dbReference type="PANTHER" id="PTHR37741:SF1">
    <property type="entry name" value="TRANSMEMBRANE PROTEIN"/>
    <property type="match status" value="1"/>
</dbReference>
<protein>
    <submittedName>
        <fullName evidence="2">Uncharacterized protein</fullName>
    </submittedName>
</protein>
<name>A0AAN9IEJ0_CROPI</name>
<keyword evidence="1" id="KW-0812">Transmembrane</keyword>
<proteinExistence type="predicted"/>
<sequence length="90" mass="9595">MASSTLKSDMTFPPADIVGELNPGINTQVQVDPISSKVAATKEQGEAKPKKMKKEKNDTLQTLKSGIIISTIIVAVVGAGFAINKKLREK</sequence>